<evidence type="ECO:0000256" key="3">
    <source>
        <dbReference type="ARBA" id="ARBA00022448"/>
    </source>
</evidence>
<keyword evidence="5" id="KW-0812">Transmembrane</keyword>
<feature type="chain" id="PRO_5036726975" description="Outer membrane protein" evidence="9">
    <location>
        <begin position="22"/>
        <end position="544"/>
    </location>
</feature>
<evidence type="ECO:0000256" key="9">
    <source>
        <dbReference type="SAM" id="SignalP"/>
    </source>
</evidence>
<evidence type="ECO:0000256" key="6">
    <source>
        <dbReference type="ARBA" id="ARBA00023136"/>
    </source>
</evidence>
<evidence type="ECO:0000256" key="5">
    <source>
        <dbReference type="ARBA" id="ARBA00022692"/>
    </source>
</evidence>
<evidence type="ECO:0000256" key="4">
    <source>
        <dbReference type="ARBA" id="ARBA00022452"/>
    </source>
</evidence>
<keyword evidence="6" id="KW-0472">Membrane</keyword>
<dbReference type="InterPro" id="IPR003423">
    <property type="entry name" value="OMP_efflux"/>
</dbReference>
<dbReference type="SUPFAM" id="SSF56954">
    <property type="entry name" value="Outer membrane efflux proteins (OEP)"/>
    <property type="match status" value="1"/>
</dbReference>
<accession>A0A941W4E5</accession>
<evidence type="ECO:0000313" key="11">
    <source>
        <dbReference type="Proteomes" id="UP000722750"/>
    </source>
</evidence>
<evidence type="ECO:0000256" key="1">
    <source>
        <dbReference type="ARBA" id="ARBA00004442"/>
    </source>
</evidence>
<keyword evidence="7" id="KW-0998">Cell outer membrane</keyword>
<dbReference type="GO" id="GO:1990281">
    <property type="term" value="C:efflux pump complex"/>
    <property type="evidence" value="ECO:0007669"/>
    <property type="project" value="TreeGrafter"/>
</dbReference>
<dbReference type="Gene3D" id="1.20.1600.10">
    <property type="entry name" value="Outer membrane efflux proteins (OEP)"/>
    <property type="match status" value="1"/>
</dbReference>
<dbReference type="GO" id="GO:0015288">
    <property type="term" value="F:porin activity"/>
    <property type="evidence" value="ECO:0007669"/>
    <property type="project" value="TreeGrafter"/>
</dbReference>
<evidence type="ECO:0000313" key="10">
    <source>
        <dbReference type="EMBL" id="MBS1259053.1"/>
    </source>
</evidence>
<dbReference type="GO" id="GO:0015562">
    <property type="term" value="F:efflux transmembrane transporter activity"/>
    <property type="evidence" value="ECO:0007669"/>
    <property type="project" value="InterPro"/>
</dbReference>
<feature type="signal peptide" evidence="9">
    <location>
        <begin position="1"/>
        <end position="21"/>
    </location>
</feature>
<keyword evidence="4" id="KW-1134">Transmembrane beta strand</keyword>
<keyword evidence="8" id="KW-0175">Coiled coil</keyword>
<feature type="coiled-coil region" evidence="8">
    <location>
        <begin position="237"/>
        <end position="264"/>
    </location>
</feature>
<evidence type="ECO:0008006" key="12">
    <source>
        <dbReference type="Google" id="ProtNLM"/>
    </source>
</evidence>
<comment type="caution">
    <text evidence="10">The sequence shown here is derived from an EMBL/GenBank/DDBJ whole genome shotgun (WGS) entry which is preliminary data.</text>
</comment>
<sequence length="544" mass="60701">MFCKLKYILTTILILNITLCAKTDIEAGNAYVEALREILDVTPSDKIEAIEEKGSDVAFSMKDTKFLNLTLKDSIIMALQNNYDIRIAKIDPLIKEKDITVAKSEFDPTLNIVGETEDSEEASNSGVLVGTDGGLADFRSDRNTLNASIEKPLETGATFELEFNLERKFVDPVSAFTLENPLAESEIVAKVTQPLLKNAGIFYNRSDIYIARNDKKRSLLELRETAIDVVNSTQTAYWELVKAIEELRVRRKSLERAEDLLKKNRIQVDVGTLAPIELLVAEEGVASQLEGVVVAENDIKDREDELMQVMNLSNNPILSDVSIVPLDSASFQVRDVSIKESIKIALENRPEVFEQGLDIANARIKVKQEKNQLLPKLDFEAGIRYQGLAGNKGNAIDRAFSQDFQSEFFGLTLEVPLGNREAKSNYSKAKLEEKQTVFNTRKVEQEIVVEVRKAVRQIRTNAERIKASKKAKELSQERLKAEEKKFKVGRSTSLEVIRAQADLAVSEGRATNAIVDYQISSGNLDAVLGTILENNNILIEDTGI</sequence>
<dbReference type="GO" id="GO:0009279">
    <property type="term" value="C:cell outer membrane"/>
    <property type="evidence" value="ECO:0007669"/>
    <property type="project" value="UniProtKB-SubCell"/>
</dbReference>
<dbReference type="AlphaFoldDB" id="A0A941W4E5"/>
<proteinExistence type="inferred from homology"/>
<comment type="similarity">
    <text evidence="2">Belongs to the outer membrane factor (OMF) (TC 1.B.17) family.</text>
</comment>
<evidence type="ECO:0000256" key="8">
    <source>
        <dbReference type="SAM" id="Coils"/>
    </source>
</evidence>
<dbReference type="PANTHER" id="PTHR30026:SF23">
    <property type="entry name" value="TO APRF-PUTATIVE OUTER MEMBRANE EFFLUX PROTEIN OR SECRETED ALKALINE PHOSPHATASE-RELATED"/>
    <property type="match status" value="1"/>
</dbReference>
<dbReference type="EMBL" id="JAANXD010000078">
    <property type="protein sequence ID" value="MBS1259053.1"/>
    <property type="molecule type" value="Genomic_DNA"/>
</dbReference>
<dbReference type="Pfam" id="PF02321">
    <property type="entry name" value="OEP"/>
    <property type="match status" value="2"/>
</dbReference>
<name>A0A941W4E5_9BACT</name>
<evidence type="ECO:0000256" key="7">
    <source>
        <dbReference type="ARBA" id="ARBA00023237"/>
    </source>
</evidence>
<comment type="subcellular location">
    <subcellularLocation>
        <location evidence="1">Cell outer membrane</location>
    </subcellularLocation>
</comment>
<evidence type="ECO:0000256" key="2">
    <source>
        <dbReference type="ARBA" id="ARBA00007613"/>
    </source>
</evidence>
<gene>
    <name evidence="10" type="ORF">MAG551_02119</name>
</gene>
<organism evidence="10 11">
    <name type="scientific">Candidatus Scalindua arabica</name>
    <dbReference type="NCBI Taxonomy" id="1127984"/>
    <lineage>
        <taxon>Bacteria</taxon>
        <taxon>Pseudomonadati</taxon>
        <taxon>Planctomycetota</taxon>
        <taxon>Candidatus Brocadiia</taxon>
        <taxon>Candidatus Brocadiales</taxon>
        <taxon>Candidatus Scalinduaceae</taxon>
        <taxon>Candidatus Scalindua</taxon>
    </lineage>
</organism>
<dbReference type="PANTHER" id="PTHR30026">
    <property type="entry name" value="OUTER MEMBRANE PROTEIN TOLC"/>
    <property type="match status" value="1"/>
</dbReference>
<dbReference type="Proteomes" id="UP000722750">
    <property type="component" value="Unassembled WGS sequence"/>
</dbReference>
<protein>
    <recommendedName>
        <fullName evidence="12">Outer membrane protein</fullName>
    </recommendedName>
</protein>
<dbReference type="InterPro" id="IPR051906">
    <property type="entry name" value="TolC-like"/>
</dbReference>
<reference evidence="10" key="1">
    <citation type="journal article" date="2021" name="ISME J.">
        <title>Fine-scale metabolic discontinuity in a stratified prokaryote microbiome of a Red Sea deep halocline.</title>
        <authorList>
            <person name="Michoud G."/>
            <person name="Ngugi D.K."/>
            <person name="Barozzi A."/>
            <person name="Merlino G."/>
            <person name="Calleja M.L."/>
            <person name="Delgado-Huertas A."/>
            <person name="Moran X.A.G."/>
            <person name="Daffonchio D."/>
        </authorList>
    </citation>
    <scope>NUCLEOTIDE SEQUENCE</scope>
    <source>
        <strain evidence="10">SuakinDeep_MAG55_1</strain>
    </source>
</reference>
<keyword evidence="3" id="KW-0813">Transport</keyword>
<keyword evidence="9" id="KW-0732">Signal</keyword>